<dbReference type="Proteomes" id="UP000249619">
    <property type="component" value="Unassembled WGS sequence"/>
</dbReference>
<proteinExistence type="predicted"/>
<feature type="region of interest" description="Disordered" evidence="1">
    <location>
        <begin position="383"/>
        <end position="412"/>
    </location>
</feature>
<reference evidence="3" key="1">
    <citation type="submission" date="2018-05" db="EMBL/GenBank/DDBJ databases">
        <title>Draft genome sequence of Stemphylium lycopersici strain CIDEFI 213.</title>
        <authorList>
            <person name="Medina R."/>
            <person name="Franco M.E.E."/>
            <person name="Lucentini C.G."/>
            <person name="Saparrat M.C.N."/>
            <person name="Balatti P.A."/>
        </authorList>
    </citation>
    <scope>NUCLEOTIDE SEQUENCE [LARGE SCALE GENOMIC DNA]</scope>
    <source>
        <strain evidence="3">CIDEFI 213</strain>
    </source>
</reference>
<feature type="region of interest" description="Disordered" evidence="1">
    <location>
        <begin position="232"/>
        <end position="273"/>
    </location>
</feature>
<evidence type="ECO:0000256" key="1">
    <source>
        <dbReference type="SAM" id="MobiDB-lite"/>
    </source>
</evidence>
<keyword evidence="3" id="KW-1185">Reference proteome</keyword>
<feature type="compositionally biased region" description="Low complexity" evidence="1">
    <location>
        <begin position="260"/>
        <end position="271"/>
    </location>
</feature>
<dbReference type="AlphaFoldDB" id="A0A364MXQ7"/>
<name>A0A364MXQ7_STELY</name>
<protein>
    <submittedName>
        <fullName evidence="2">Uncharacterized protein</fullName>
    </submittedName>
</protein>
<dbReference type="OrthoDB" id="190201at2759"/>
<dbReference type="EMBL" id="QGDH01000112">
    <property type="protein sequence ID" value="RAR06621.1"/>
    <property type="molecule type" value="Genomic_DNA"/>
</dbReference>
<comment type="caution">
    <text evidence="2">The sequence shown here is derived from an EMBL/GenBank/DDBJ whole genome shotgun (WGS) entry which is preliminary data.</text>
</comment>
<evidence type="ECO:0000313" key="2">
    <source>
        <dbReference type="EMBL" id="RAR06621.1"/>
    </source>
</evidence>
<accession>A0A364MXQ7</accession>
<evidence type="ECO:0000313" key="3">
    <source>
        <dbReference type="Proteomes" id="UP000249619"/>
    </source>
</evidence>
<feature type="compositionally biased region" description="Polar residues" evidence="1">
    <location>
        <begin position="15"/>
        <end position="27"/>
    </location>
</feature>
<gene>
    <name evidence="2" type="ORF">DDE83_006849</name>
</gene>
<feature type="region of interest" description="Disordered" evidence="1">
    <location>
        <begin position="1"/>
        <end position="45"/>
    </location>
</feature>
<sequence>MSLLSPSAADHDIQTFPSNQETLSGYDTPSMDRNPRHGDAGPPIQLPRLWDDEVNSLMHRTVHAYDLVVSYERDSCGGTRWSTENIEYIRATGIYLHRHVDGLKRWRVEVAKYGVQDDVTAEKIQEDVDSMRAYCENLQQLIKSTERVPLLQRITRDDVEQTVAQEGQAKELLWADRGNRVMERSEFLAATLDSASLMQLDENSFRPSMLYSVLPAMVSNRIPTIPSLRQSFGDVRSRGSHCKSDSVTELPQPETPPPGYSSMPPSGSSTPHRLSAALGEADLDFVDEVSERPTSSKSTAPPVFDAQETSTGIRWKYASLGTSLMAQASRESSASMGNPDEPSAALTRQLYVHGITYLLRGLPAKLTPEETLTLQAALPHDMVEAGNDPNSSALIPVSRRSQSPQRSPPSDPTVVHRITATLVLQTFILIQFLLPYIRLFIGHAYRFERKHQITKRLVNTGVATVDDIGRRTLRLSQTVCQMNDGMVGQAINEMTIWWITGVTGGVQQGLAEGFKAVRAAEARRREETETLN</sequence>
<organism evidence="2 3">
    <name type="scientific">Stemphylium lycopersici</name>
    <name type="common">Tomato gray leaf spot disease fungus</name>
    <name type="synonym">Thyrospora lycopersici</name>
    <dbReference type="NCBI Taxonomy" id="183478"/>
    <lineage>
        <taxon>Eukaryota</taxon>
        <taxon>Fungi</taxon>
        <taxon>Dikarya</taxon>
        <taxon>Ascomycota</taxon>
        <taxon>Pezizomycotina</taxon>
        <taxon>Dothideomycetes</taxon>
        <taxon>Pleosporomycetidae</taxon>
        <taxon>Pleosporales</taxon>
        <taxon>Pleosporineae</taxon>
        <taxon>Pleosporaceae</taxon>
        <taxon>Stemphylium</taxon>
    </lineage>
</organism>